<evidence type="ECO:0000256" key="1">
    <source>
        <dbReference type="SAM" id="MobiDB-lite"/>
    </source>
</evidence>
<comment type="caution">
    <text evidence="2">The sequence shown here is derived from an EMBL/GenBank/DDBJ whole genome shotgun (WGS) entry which is preliminary data.</text>
</comment>
<feature type="region of interest" description="Disordered" evidence="1">
    <location>
        <begin position="1"/>
        <end position="33"/>
    </location>
</feature>
<protein>
    <submittedName>
        <fullName evidence="2">Uncharacterized protein</fullName>
    </submittedName>
</protein>
<dbReference type="EMBL" id="JAVUPU010000009">
    <property type="protein sequence ID" value="MDT9600496.1"/>
    <property type="molecule type" value="Genomic_DNA"/>
</dbReference>
<proteinExistence type="predicted"/>
<dbReference type="RefSeq" id="WP_315727717.1">
    <property type="nucleotide sequence ID" value="NZ_JAVUPU010000009.1"/>
</dbReference>
<dbReference type="Proteomes" id="UP001259572">
    <property type="component" value="Unassembled WGS sequence"/>
</dbReference>
<gene>
    <name evidence="2" type="ORF">RQX22_16165</name>
</gene>
<reference evidence="2 3" key="1">
    <citation type="submission" date="2023-05" db="EMBL/GenBank/DDBJ databases">
        <authorList>
            <person name="Guo Y."/>
        </authorList>
    </citation>
    <scope>NUCLEOTIDE SEQUENCE [LARGE SCALE GENOMIC DNA]</scope>
    <source>
        <strain evidence="2 3">GR2756</strain>
    </source>
</reference>
<name>A0ABU3QAU7_9SPHN</name>
<keyword evidence="3" id="KW-1185">Reference proteome</keyword>
<evidence type="ECO:0000313" key="3">
    <source>
        <dbReference type="Proteomes" id="UP001259572"/>
    </source>
</evidence>
<evidence type="ECO:0000313" key="2">
    <source>
        <dbReference type="EMBL" id="MDT9600496.1"/>
    </source>
</evidence>
<sequence length="115" mass="12626">MSNRDASVQIRVSPAAVPSSGHLATPRRKQSQDTVAGCEERAAANLAEAATNLTANGRRRLEMSAAAWTERASLLQRIHNSFEKRKALDAAEWERADADEIRAENGRTEFHDVLA</sequence>
<accession>A0ABU3QAU7</accession>
<organism evidence="2 3">
    <name type="scientific">Sphingosinicella rhizophila</name>
    <dbReference type="NCBI Taxonomy" id="3050082"/>
    <lineage>
        <taxon>Bacteria</taxon>
        <taxon>Pseudomonadati</taxon>
        <taxon>Pseudomonadota</taxon>
        <taxon>Alphaproteobacteria</taxon>
        <taxon>Sphingomonadales</taxon>
        <taxon>Sphingosinicellaceae</taxon>
        <taxon>Sphingosinicella</taxon>
    </lineage>
</organism>